<evidence type="ECO:0000256" key="7">
    <source>
        <dbReference type="HAMAP-Rule" id="MF_00259"/>
    </source>
</evidence>
<dbReference type="NCBIfam" id="TIGR00528">
    <property type="entry name" value="gcvT"/>
    <property type="match status" value="1"/>
</dbReference>
<gene>
    <name evidence="7 11" type="primary">gcvT</name>
    <name evidence="11" type="ORF">HYY20_01770</name>
</gene>
<evidence type="ECO:0000313" key="11">
    <source>
        <dbReference type="EMBL" id="MBI2875590.1"/>
    </source>
</evidence>
<dbReference type="PANTHER" id="PTHR43757">
    <property type="entry name" value="AMINOMETHYLTRANSFERASE"/>
    <property type="match status" value="1"/>
</dbReference>
<dbReference type="EC" id="2.1.2.10" evidence="2 7"/>
<evidence type="ECO:0000256" key="5">
    <source>
        <dbReference type="ARBA" id="ARBA00031395"/>
    </source>
</evidence>
<keyword evidence="4 7" id="KW-0808">Transferase</keyword>
<dbReference type="InterPro" id="IPR006222">
    <property type="entry name" value="GCVT_N"/>
</dbReference>
<evidence type="ECO:0000313" key="12">
    <source>
        <dbReference type="Proteomes" id="UP000769766"/>
    </source>
</evidence>
<comment type="function">
    <text evidence="7">The glycine cleavage system catalyzes the degradation of glycine.</text>
</comment>
<dbReference type="Pfam" id="PF08669">
    <property type="entry name" value="GCV_T_C"/>
    <property type="match status" value="1"/>
</dbReference>
<dbReference type="GO" id="GO:0005960">
    <property type="term" value="C:glycine cleavage complex"/>
    <property type="evidence" value="ECO:0007669"/>
    <property type="project" value="InterPro"/>
</dbReference>
<dbReference type="Pfam" id="PF01571">
    <property type="entry name" value="GCV_T"/>
    <property type="match status" value="1"/>
</dbReference>
<dbReference type="GO" id="GO:0008483">
    <property type="term" value="F:transaminase activity"/>
    <property type="evidence" value="ECO:0007669"/>
    <property type="project" value="UniProtKB-KW"/>
</dbReference>
<dbReference type="FunFam" id="4.10.1250.10:FF:000001">
    <property type="entry name" value="Aminomethyltransferase"/>
    <property type="match status" value="1"/>
</dbReference>
<dbReference type="EMBL" id="JACPRF010000052">
    <property type="protein sequence ID" value="MBI2875590.1"/>
    <property type="molecule type" value="Genomic_DNA"/>
</dbReference>
<dbReference type="GO" id="GO:0019464">
    <property type="term" value="P:glycine decarboxylation via glycine cleavage system"/>
    <property type="evidence" value="ECO:0007669"/>
    <property type="project" value="UniProtKB-UniRule"/>
</dbReference>
<name>A0A932FZP4_UNCTE</name>
<comment type="similarity">
    <text evidence="1 7">Belongs to the GcvT family.</text>
</comment>
<protein>
    <recommendedName>
        <fullName evidence="2 7">Aminomethyltransferase</fullName>
        <ecNumber evidence="2 7">2.1.2.10</ecNumber>
    </recommendedName>
    <alternativeName>
        <fullName evidence="5 7">Glycine cleavage system T protein</fullName>
    </alternativeName>
</protein>
<feature type="domain" description="GCVT N-terminal" evidence="9">
    <location>
        <begin position="6"/>
        <end position="273"/>
    </location>
</feature>
<dbReference type="Gene3D" id="4.10.1250.10">
    <property type="entry name" value="Aminomethyltransferase fragment"/>
    <property type="match status" value="1"/>
</dbReference>
<dbReference type="FunFam" id="2.40.30.110:FF:000003">
    <property type="entry name" value="Aminomethyltransferase"/>
    <property type="match status" value="1"/>
</dbReference>
<evidence type="ECO:0000256" key="1">
    <source>
        <dbReference type="ARBA" id="ARBA00008609"/>
    </source>
</evidence>
<dbReference type="PANTHER" id="PTHR43757:SF2">
    <property type="entry name" value="AMINOMETHYLTRANSFERASE, MITOCHONDRIAL"/>
    <property type="match status" value="1"/>
</dbReference>
<dbReference type="InterPro" id="IPR027266">
    <property type="entry name" value="TrmE/GcvT-like"/>
</dbReference>
<organism evidence="11 12">
    <name type="scientific">Tectimicrobiota bacterium</name>
    <dbReference type="NCBI Taxonomy" id="2528274"/>
    <lineage>
        <taxon>Bacteria</taxon>
        <taxon>Pseudomonadati</taxon>
        <taxon>Nitrospinota/Tectimicrobiota group</taxon>
        <taxon>Candidatus Tectimicrobiota</taxon>
    </lineage>
</organism>
<dbReference type="Gene3D" id="3.30.1360.120">
    <property type="entry name" value="Probable tRNA modification gtpase trme, domain 1"/>
    <property type="match status" value="1"/>
</dbReference>
<dbReference type="InterPro" id="IPR022903">
    <property type="entry name" value="GcvT_bac"/>
</dbReference>
<evidence type="ECO:0000259" key="9">
    <source>
        <dbReference type="Pfam" id="PF01571"/>
    </source>
</evidence>
<dbReference type="NCBIfam" id="NF001567">
    <property type="entry name" value="PRK00389.1"/>
    <property type="match status" value="1"/>
</dbReference>
<comment type="caution">
    <text evidence="11">The sequence shown here is derived from an EMBL/GenBank/DDBJ whole genome shotgun (WGS) entry which is preliminary data.</text>
</comment>
<comment type="subunit">
    <text evidence="7">The glycine cleavage system is composed of four proteins: P, T, L and H.</text>
</comment>
<feature type="domain" description="Aminomethyltransferase C-terminal" evidence="10">
    <location>
        <begin position="292"/>
        <end position="369"/>
    </location>
</feature>
<dbReference type="SUPFAM" id="SSF101790">
    <property type="entry name" value="Aminomethyltransferase beta-barrel domain"/>
    <property type="match status" value="1"/>
</dbReference>
<dbReference type="InterPro" id="IPR029043">
    <property type="entry name" value="GcvT/YgfZ_C"/>
</dbReference>
<dbReference type="HAMAP" id="MF_00259">
    <property type="entry name" value="GcvT"/>
    <property type="match status" value="1"/>
</dbReference>
<evidence type="ECO:0000256" key="4">
    <source>
        <dbReference type="ARBA" id="ARBA00022679"/>
    </source>
</evidence>
<dbReference type="Gene3D" id="2.40.30.110">
    <property type="entry name" value="Aminomethyltransferase beta-barrel domains"/>
    <property type="match status" value="1"/>
</dbReference>
<keyword evidence="3 7" id="KW-0032">Aminotransferase</keyword>
<evidence type="ECO:0000256" key="8">
    <source>
        <dbReference type="PIRSR" id="PIRSR006487-1"/>
    </source>
</evidence>
<dbReference type="InterPro" id="IPR006223">
    <property type="entry name" value="GcvT"/>
</dbReference>
<dbReference type="Proteomes" id="UP000769766">
    <property type="component" value="Unassembled WGS sequence"/>
</dbReference>
<sequence length="380" mass="41758">MNQTPLYGWHVAHGAKMIRFHGWEMPVQYSGIHEEHHAVRRAVGLFDVSHMGRFLIQGPGAAGATDLLTTNWASRLAPGRGQYSVMCDPRGGIMDDLTVSRLEEDQFLLCVNASNRGKDLQWIQENLGARAEVVDLSEELAQLALQGSRAEEVLQRITATDLTSLPYFGCTRVPIDGLGLSGTMSWRMPAEVLVSRTGYTGEDGFELYLSSQHVESVWEALLTVGQELGIRPAGLGARDTLRLEMGYLLYGNDLSEQTTPLEAGLEWVVKWEKEDFIGKEDLRQQKANGLLRRLVGFELKERGIPRSGYPILAGGSQVGEVTSGNLSPSLGRAIGLGYVAAEQAVVGTPLEIEIRGRPVNAEVVKTPFYPRKTKKQSGKQ</sequence>
<evidence type="ECO:0000259" key="10">
    <source>
        <dbReference type="Pfam" id="PF08669"/>
    </source>
</evidence>
<dbReference type="AlphaFoldDB" id="A0A932FZP4"/>
<proteinExistence type="inferred from homology"/>
<dbReference type="Gene3D" id="3.30.70.1400">
    <property type="entry name" value="Aminomethyltransferase beta-barrel domains"/>
    <property type="match status" value="1"/>
</dbReference>
<dbReference type="GO" id="GO:0005829">
    <property type="term" value="C:cytosol"/>
    <property type="evidence" value="ECO:0007669"/>
    <property type="project" value="TreeGrafter"/>
</dbReference>
<dbReference type="InterPro" id="IPR013977">
    <property type="entry name" value="GcvT_C"/>
</dbReference>
<evidence type="ECO:0000256" key="6">
    <source>
        <dbReference type="ARBA" id="ARBA00047665"/>
    </source>
</evidence>
<evidence type="ECO:0000256" key="2">
    <source>
        <dbReference type="ARBA" id="ARBA00012616"/>
    </source>
</evidence>
<dbReference type="InterPro" id="IPR028896">
    <property type="entry name" value="GcvT/YgfZ/DmdA"/>
</dbReference>
<dbReference type="GO" id="GO:0004047">
    <property type="term" value="F:aminomethyltransferase activity"/>
    <property type="evidence" value="ECO:0007669"/>
    <property type="project" value="UniProtKB-UniRule"/>
</dbReference>
<feature type="binding site" evidence="8">
    <location>
        <position position="206"/>
    </location>
    <ligand>
        <name>substrate</name>
    </ligand>
</feature>
<reference evidence="11" key="1">
    <citation type="submission" date="2020-07" db="EMBL/GenBank/DDBJ databases">
        <title>Huge and variable diversity of episymbiotic CPR bacteria and DPANN archaea in groundwater ecosystems.</title>
        <authorList>
            <person name="He C.Y."/>
            <person name="Keren R."/>
            <person name="Whittaker M."/>
            <person name="Farag I.F."/>
            <person name="Doudna J."/>
            <person name="Cate J.H.D."/>
            <person name="Banfield J.F."/>
        </authorList>
    </citation>
    <scope>NUCLEOTIDE SEQUENCE</scope>
    <source>
        <strain evidence="11">NC_groundwater_672_Ag_B-0.1um_62_36</strain>
    </source>
</reference>
<accession>A0A932FZP4</accession>
<evidence type="ECO:0000256" key="3">
    <source>
        <dbReference type="ARBA" id="ARBA00022576"/>
    </source>
</evidence>
<dbReference type="PIRSF" id="PIRSF006487">
    <property type="entry name" value="GcvT"/>
    <property type="match status" value="1"/>
</dbReference>
<dbReference type="SUPFAM" id="SSF103025">
    <property type="entry name" value="Folate-binding domain"/>
    <property type="match status" value="1"/>
</dbReference>
<comment type="catalytic activity">
    <reaction evidence="6 7">
        <text>N(6)-[(R)-S(8)-aminomethyldihydrolipoyl]-L-lysyl-[protein] + (6S)-5,6,7,8-tetrahydrofolate = N(6)-[(R)-dihydrolipoyl]-L-lysyl-[protein] + (6R)-5,10-methylene-5,6,7,8-tetrahydrofolate + NH4(+)</text>
        <dbReference type="Rhea" id="RHEA:16945"/>
        <dbReference type="Rhea" id="RHEA-COMP:10475"/>
        <dbReference type="Rhea" id="RHEA-COMP:10492"/>
        <dbReference type="ChEBI" id="CHEBI:15636"/>
        <dbReference type="ChEBI" id="CHEBI:28938"/>
        <dbReference type="ChEBI" id="CHEBI:57453"/>
        <dbReference type="ChEBI" id="CHEBI:83100"/>
        <dbReference type="ChEBI" id="CHEBI:83143"/>
        <dbReference type="EC" id="2.1.2.10"/>
    </reaction>
</comment>